<dbReference type="Pfam" id="PF06114">
    <property type="entry name" value="Peptidase_M78"/>
    <property type="match status" value="1"/>
</dbReference>
<feature type="domain" description="HTH cro/C1-type" evidence="2">
    <location>
        <begin position="14"/>
        <end position="68"/>
    </location>
</feature>
<accession>A0A4S8PJM5</accession>
<organism evidence="3 4">
    <name type="scientific">Glycomyces paridis</name>
    <dbReference type="NCBI Taxonomy" id="2126555"/>
    <lineage>
        <taxon>Bacteria</taxon>
        <taxon>Bacillati</taxon>
        <taxon>Actinomycetota</taxon>
        <taxon>Actinomycetes</taxon>
        <taxon>Glycomycetales</taxon>
        <taxon>Glycomycetaceae</taxon>
        <taxon>Glycomyces</taxon>
    </lineage>
</organism>
<dbReference type="SMART" id="SM00530">
    <property type="entry name" value="HTH_XRE"/>
    <property type="match status" value="1"/>
</dbReference>
<protein>
    <submittedName>
        <fullName evidence="3">ImmA/IrrE family metallo-endopeptidase</fullName>
    </submittedName>
</protein>
<dbReference type="InterPro" id="IPR010982">
    <property type="entry name" value="Lambda_DNA-bd_dom_sf"/>
</dbReference>
<dbReference type="SUPFAM" id="SSF47413">
    <property type="entry name" value="lambda repressor-like DNA-binding domains"/>
    <property type="match status" value="1"/>
</dbReference>
<evidence type="ECO:0000259" key="2">
    <source>
        <dbReference type="PROSITE" id="PS50943"/>
    </source>
</evidence>
<evidence type="ECO:0000313" key="4">
    <source>
        <dbReference type="Proteomes" id="UP000305792"/>
    </source>
</evidence>
<sequence>MAVESVWSEIGNRVKQARLAAGFSQEELGAKTRLDRTMIVKIEAGTRRMDAMELARIGASLQVPIDRLLQDPPLVVSRRNGLETEEVGVAESAGYRADTVLFSWLRDVRQLIDIRQLCVRTVLQYPGAVKQSSDARIAAQWLRDRLDLGIGPTGSLMTVGESAGLLFAVEPLNDPKDGFHDGAAVHDGEVAVSVVDVRSDFNRRRTTAAHELGHIVLGDEYASDIGVHASKNEREAVIEAFASEFLLPGAAVAVPDGILRRSALVKLAAEYKVSWSLAVLQAGLTGVLDEREVRRWRRETPTRADFMDALGWSPQPDLEKVRVPPSVAKGIMGSYREGLITKARAVEMMRGHIKEHELPDFDHEEDDVEP</sequence>
<name>A0A4S8PJM5_9ACTN</name>
<evidence type="ECO:0000256" key="1">
    <source>
        <dbReference type="ARBA" id="ARBA00007227"/>
    </source>
</evidence>
<dbReference type="Pfam" id="PF01381">
    <property type="entry name" value="HTH_3"/>
    <property type="match status" value="1"/>
</dbReference>
<keyword evidence="4" id="KW-1185">Reference proteome</keyword>
<reference evidence="3 4" key="1">
    <citation type="journal article" date="2018" name="Int. J. Syst. Evol. Microbiol.">
        <title>Glycomyces paridis sp. nov., isolated from the medicinal plant Paris polyphylla.</title>
        <authorList>
            <person name="Fang X.M."/>
            <person name="Bai J.L."/>
            <person name="Su J."/>
            <person name="Zhao L.L."/>
            <person name="Liu H.Y."/>
            <person name="Ma B.P."/>
            <person name="Zhang Y.Q."/>
            <person name="Yu L.Y."/>
        </authorList>
    </citation>
    <scope>NUCLEOTIDE SEQUENCE [LARGE SCALE GENOMIC DNA]</scope>
    <source>
        <strain evidence="3 4">CPCC 204357</strain>
    </source>
</reference>
<dbReference type="PANTHER" id="PTHR43236:SF1">
    <property type="entry name" value="BLL7220 PROTEIN"/>
    <property type="match status" value="1"/>
</dbReference>
<dbReference type="RefSeq" id="WP_136529750.1">
    <property type="nucleotide sequence ID" value="NZ_STGX01000007.1"/>
</dbReference>
<dbReference type="PANTHER" id="PTHR43236">
    <property type="entry name" value="ANTITOXIN HIGA1"/>
    <property type="match status" value="1"/>
</dbReference>
<proteinExistence type="inferred from homology"/>
<dbReference type="OrthoDB" id="9794834at2"/>
<dbReference type="CDD" id="cd00093">
    <property type="entry name" value="HTH_XRE"/>
    <property type="match status" value="1"/>
</dbReference>
<dbReference type="AlphaFoldDB" id="A0A4S8PJM5"/>
<dbReference type="InterPro" id="IPR052345">
    <property type="entry name" value="Rad_response_metalloprotease"/>
</dbReference>
<dbReference type="Proteomes" id="UP000305792">
    <property type="component" value="Unassembled WGS sequence"/>
</dbReference>
<dbReference type="InterPro" id="IPR010359">
    <property type="entry name" value="IrrE_HExxH"/>
</dbReference>
<dbReference type="PROSITE" id="PS50943">
    <property type="entry name" value="HTH_CROC1"/>
    <property type="match status" value="1"/>
</dbReference>
<dbReference type="Gene3D" id="1.10.10.2910">
    <property type="match status" value="1"/>
</dbReference>
<dbReference type="GO" id="GO:0003677">
    <property type="term" value="F:DNA binding"/>
    <property type="evidence" value="ECO:0007669"/>
    <property type="project" value="InterPro"/>
</dbReference>
<dbReference type="Gene3D" id="1.10.260.40">
    <property type="entry name" value="lambda repressor-like DNA-binding domains"/>
    <property type="match status" value="1"/>
</dbReference>
<comment type="similarity">
    <text evidence="1">Belongs to the short-chain fatty acyl-CoA assimilation regulator (ScfR) family.</text>
</comment>
<dbReference type="InterPro" id="IPR001387">
    <property type="entry name" value="Cro/C1-type_HTH"/>
</dbReference>
<dbReference type="EMBL" id="STGX01000007">
    <property type="protein sequence ID" value="THV28639.1"/>
    <property type="molecule type" value="Genomic_DNA"/>
</dbReference>
<gene>
    <name evidence="3" type="ORF">E9998_11000</name>
</gene>
<comment type="caution">
    <text evidence="3">The sequence shown here is derived from an EMBL/GenBank/DDBJ whole genome shotgun (WGS) entry which is preliminary data.</text>
</comment>
<evidence type="ECO:0000313" key="3">
    <source>
        <dbReference type="EMBL" id="THV28639.1"/>
    </source>
</evidence>